<evidence type="ECO:0000256" key="1">
    <source>
        <dbReference type="ARBA" id="ARBA00004792"/>
    </source>
</evidence>
<gene>
    <name evidence="5" type="ORF">EDD29_3626</name>
</gene>
<comment type="pathway">
    <text evidence="1">Antibiotic biosynthesis.</text>
</comment>
<evidence type="ECO:0000313" key="5">
    <source>
        <dbReference type="EMBL" id="ROO86065.1"/>
    </source>
</evidence>
<dbReference type="OrthoDB" id="21825at2"/>
<dbReference type="Proteomes" id="UP000272400">
    <property type="component" value="Unassembled WGS sequence"/>
</dbReference>
<comment type="similarity">
    <text evidence="3">Belongs to the iron/ascorbate-dependent oxidoreductase family.</text>
</comment>
<dbReference type="Pfam" id="PF14226">
    <property type="entry name" value="DIOX_N"/>
    <property type="match status" value="1"/>
</dbReference>
<comment type="caution">
    <text evidence="5">The sequence shown here is derived from an EMBL/GenBank/DDBJ whole genome shotgun (WGS) entry which is preliminary data.</text>
</comment>
<evidence type="ECO:0000256" key="2">
    <source>
        <dbReference type="ARBA" id="ARBA00023194"/>
    </source>
</evidence>
<proteinExistence type="inferred from homology"/>
<dbReference type="InterPro" id="IPR050231">
    <property type="entry name" value="Iron_ascorbate_oxido_reductase"/>
</dbReference>
<dbReference type="AlphaFoldDB" id="A0A3N1CXU1"/>
<dbReference type="InterPro" id="IPR044861">
    <property type="entry name" value="IPNS-like_FE2OG_OXY"/>
</dbReference>
<dbReference type="GO" id="GO:0017000">
    <property type="term" value="P:antibiotic biosynthetic process"/>
    <property type="evidence" value="ECO:0007669"/>
    <property type="project" value="UniProtKB-KW"/>
</dbReference>
<reference evidence="5 6" key="1">
    <citation type="submission" date="2018-11" db="EMBL/GenBank/DDBJ databases">
        <title>Sequencing the genomes of 1000 actinobacteria strains.</title>
        <authorList>
            <person name="Klenk H.-P."/>
        </authorList>
    </citation>
    <scope>NUCLEOTIDE SEQUENCE [LARGE SCALE GENOMIC DNA]</scope>
    <source>
        <strain evidence="5 6">DSM 44254</strain>
    </source>
</reference>
<keyword evidence="5" id="KW-0223">Dioxygenase</keyword>
<name>A0A3N1CXU1_9ACTN</name>
<accession>A0A3N1CXU1</accession>
<keyword evidence="2" id="KW-0045">Antibiotic biosynthesis</keyword>
<protein>
    <submittedName>
        <fullName evidence="5">Isopenicillin N synthase-like dioxygenase</fullName>
    </submittedName>
</protein>
<organism evidence="5 6">
    <name type="scientific">Actinocorallia herbida</name>
    <dbReference type="NCBI Taxonomy" id="58109"/>
    <lineage>
        <taxon>Bacteria</taxon>
        <taxon>Bacillati</taxon>
        <taxon>Actinomycetota</taxon>
        <taxon>Actinomycetes</taxon>
        <taxon>Streptosporangiales</taxon>
        <taxon>Thermomonosporaceae</taxon>
        <taxon>Actinocorallia</taxon>
    </lineage>
</organism>
<keyword evidence="3" id="KW-0560">Oxidoreductase</keyword>
<dbReference type="PROSITE" id="PS51471">
    <property type="entry name" value="FE2OG_OXY"/>
    <property type="match status" value="1"/>
</dbReference>
<keyword evidence="3" id="KW-0479">Metal-binding</keyword>
<dbReference type="InterPro" id="IPR005123">
    <property type="entry name" value="Oxoglu/Fe-dep_dioxygenase_dom"/>
</dbReference>
<feature type="domain" description="Fe2OG dioxygenase" evidence="4">
    <location>
        <begin position="166"/>
        <end position="265"/>
    </location>
</feature>
<dbReference type="InterPro" id="IPR026992">
    <property type="entry name" value="DIOX_N"/>
</dbReference>
<dbReference type="Pfam" id="PF03171">
    <property type="entry name" value="2OG-FeII_Oxy"/>
    <property type="match status" value="1"/>
</dbReference>
<evidence type="ECO:0000313" key="6">
    <source>
        <dbReference type="Proteomes" id="UP000272400"/>
    </source>
</evidence>
<dbReference type="GO" id="GO:0046872">
    <property type="term" value="F:metal ion binding"/>
    <property type="evidence" value="ECO:0007669"/>
    <property type="project" value="UniProtKB-KW"/>
</dbReference>
<keyword evidence="3" id="KW-0408">Iron</keyword>
<dbReference type="RefSeq" id="WP_123665502.1">
    <property type="nucleotide sequence ID" value="NZ_RJKE01000001.1"/>
</dbReference>
<dbReference type="SUPFAM" id="SSF51197">
    <property type="entry name" value="Clavaminate synthase-like"/>
    <property type="match status" value="1"/>
</dbReference>
<sequence>MSDFTELPIIDISGDPQEAAERLGRAAREVGFMYVSGHGVAPELFIALEDAADRFFALPDQEKRHSWIRLSPNHRGYVPEGEEVFSGGTVDRKEAFNLALDLPADDPDRLAGVPLLGPNLWPELAGFREAASAYYAAVLDVGKRLFRLFALALGEDPELFARHVTKAPSALRMIHYPYDADAVDRPGIGAHTDYECFTLLHPTAPGLEVLNGAGEWIDAPPVDGAFVVNIGDMLELWTNGEFVSTTHRVRKVQEERYSFPLFFNVDYFTPVEPLPRFVTPDRPARAGLVAGEHLWAQIIQSYDYLKARVAAGELRLPEGAHAQASGFGRPITD</sequence>
<dbReference type="GO" id="GO:0051213">
    <property type="term" value="F:dioxygenase activity"/>
    <property type="evidence" value="ECO:0007669"/>
    <property type="project" value="UniProtKB-KW"/>
</dbReference>
<dbReference type="Gene3D" id="2.60.120.330">
    <property type="entry name" value="B-lactam Antibiotic, Isopenicillin N Synthase, Chain"/>
    <property type="match status" value="1"/>
</dbReference>
<dbReference type="PRINTS" id="PR00682">
    <property type="entry name" value="IPNSYNTHASE"/>
</dbReference>
<evidence type="ECO:0000259" key="4">
    <source>
        <dbReference type="PROSITE" id="PS51471"/>
    </source>
</evidence>
<dbReference type="EMBL" id="RJKE01000001">
    <property type="protein sequence ID" value="ROO86065.1"/>
    <property type="molecule type" value="Genomic_DNA"/>
</dbReference>
<evidence type="ECO:0000256" key="3">
    <source>
        <dbReference type="RuleBase" id="RU003682"/>
    </source>
</evidence>
<dbReference type="PANTHER" id="PTHR47990">
    <property type="entry name" value="2-OXOGLUTARATE (2OG) AND FE(II)-DEPENDENT OXYGENASE SUPERFAMILY PROTEIN-RELATED"/>
    <property type="match status" value="1"/>
</dbReference>
<keyword evidence="6" id="KW-1185">Reference proteome</keyword>
<dbReference type="InterPro" id="IPR027443">
    <property type="entry name" value="IPNS-like_sf"/>
</dbReference>